<comment type="similarity">
    <text evidence="1">Belongs to the peptidase A1 family.</text>
</comment>
<dbReference type="STRING" id="39946.A2ZJX3"/>
<dbReference type="InterPro" id="IPR021109">
    <property type="entry name" value="Peptidase_aspartic_dom_sf"/>
</dbReference>
<organism evidence="9 10">
    <name type="scientific">Oryza sativa subsp. indica</name>
    <name type="common">Rice</name>
    <dbReference type="NCBI Taxonomy" id="39946"/>
    <lineage>
        <taxon>Eukaryota</taxon>
        <taxon>Viridiplantae</taxon>
        <taxon>Streptophyta</taxon>
        <taxon>Embryophyta</taxon>
        <taxon>Tracheophyta</taxon>
        <taxon>Spermatophyta</taxon>
        <taxon>Magnoliopsida</taxon>
        <taxon>Liliopsida</taxon>
        <taxon>Poales</taxon>
        <taxon>Poaceae</taxon>
        <taxon>BOP clade</taxon>
        <taxon>Oryzoideae</taxon>
        <taxon>Oryzeae</taxon>
        <taxon>Oryzinae</taxon>
        <taxon>Oryza</taxon>
        <taxon>Oryza sativa</taxon>
    </lineage>
</organism>
<dbReference type="GO" id="GO:0006508">
    <property type="term" value="P:proteolysis"/>
    <property type="evidence" value="ECO:0007669"/>
    <property type="project" value="UniProtKB-KW"/>
</dbReference>
<evidence type="ECO:0000313" key="9">
    <source>
        <dbReference type="EMBL" id="EAY82907.1"/>
    </source>
</evidence>
<dbReference type="Pfam" id="PF14543">
    <property type="entry name" value="TAXi_N"/>
    <property type="match status" value="1"/>
</dbReference>
<dbReference type="GO" id="GO:0005576">
    <property type="term" value="C:extracellular region"/>
    <property type="evidence" value="ECO:0007669"/>
    <property type="project" value="TreeGrafter"/>
</dbReference>
<feature type="compositionally biased region" description="Low complexity" evidence="6">
    <location>
        <begin position="420"/>
        <end position="438"/>
    </location>
</feature>
<dbReference type="InterPro" id="IPR032799">
    <property type="entry name" value="TAXi_C"/>
</dbReference>
<dbReference type="PROSITE" id="PS51767">
    <property type="entry name" value="PEPTIDASE_A1"/>
    <property type="match status" value="1"/>
</dbReference>
<evidence type="ECO:0000256" key="2">
    <source>
        <dbReference type="ARBA" id="ARBA00022670"/>
    </source>
</evidence>
<dbReference type="InterPro" id="IPR032861">
    <property type="entry name" value="TAXi_N"/>
</dbReference>
<keyword evidence="4" id="KW-0378">Hydrolase</keyword>
<feature type="region of interest" description="Disordered" evidence="6">
    <location>
        <begin position="410"/>
        <end position="448"/>
    </location>
</feature>
<dbReference type="Gramene" id="BGIOSGA037297-TA">
    <property type="protein sequence ID" value="BGIOSGA037297-PA"/>
    <property type="gene ID" value="BGIOSGA037297"/>
</dbReference>
<feature type="chain" id="PRO_5002649448" description="Peptidase A1 domain-containing protein" evidence="7">
    <location>
        <begin position="32"/>
        <end position="448"/>
    </location>
</feature>
<feature type="domain" description="Peptidase A1" evidence="8">
    <location>
        <begin position="87"/>
        <end position="437"/>
    </location>
</feature>
<evidence type="ECO:0000259" key="8">
    <source>
        <dbReference type="PROSITE" id="PS51767"/>
    </source>
</evidence>
<evidence type="ECO:0000256" key="3">
    <source>
        <dbReference type="ARBA" id="ARBA00022750"/>
    </source>
</evidence>
<dbReference type="InterPro" id="IPR051708">
    <property type="entry name" value="Plant_Aspart_Prot_A1"/>
</dbReference>
<evidence type="ECO:0000256" key="7">
    <source>
        <dbReference type="SAM" id="SignalP"/>
    </source>
</evidence>
<keyword evidence="3" id="KW-0064">Aspartyl protease</keyword>
<name>A2ZJX3_ORYSI</name>
<keyword evidence="7" id="KW-0732">Signal</keyword>
<evidence type="ECO:0000256" key="6">
    <source>
        <dbReference type="SAM" id="MobiDB-lite"/>
    </source>
</evidence>
<sequence length="448" mass="46627">MAAARAGRVAAAALLSLPVFAVLLLISPVVAVSIGDADVGFRASLIRTAESRNLSLAAERSRRRLSVYTSGTGTKAPVTKSQKGGKYIMQFSIGEPPLLIWAEVDTGSDLMWVKCSPCNGCNPPPSPLYDPARSRSSGKLPCSSQLCQALGRGRIISDQCSDDPPLCGYHYAYGHSGDHSTQGVLGTETFTFGDGYVANNVSFGRSDTIDGSQFGGTAGLVGLGRGHLSLVSQLGAGRFAYCLAADPNVYSTILFGSLAALDTSAGDVSSTPLVTNPKPDRDTHYYVNLQGISVGGSRLPIKDGTFAINSDGSGGVFFDSGAIDTSLKDAAYQVVRQAITSEIQRLGYDAGDDTCFVAANQQAVAQMPPLVLHFDDGADMSLNGRNYLKTSTKGPSEVLVCMAIKSSSDSEVSQSNMNVSTESMSVAASSSLATGTAPAPAPPPPRRV</sequence>
<dbReference type="SUPFAM" id="SSF50630">
    <property type="entry name" value="Acid proteases"/>
    <property type="match status" value="1"/>
</dbReference>
<dbReference type="EMBL" id="CM000137">
    <property type="protein sequence ID" value="EAY82907.1"/>
    <property type="molecule type" value="Genomic_DNA"/>
</dbReference>
<dbReference type="InterPro" id="IPR034161">
    <property type="entry name" value="Pepsin-like_plant"/>
</dbReference>
<evidence type="ECO:0000256" key="1">
    <source>
        <dbReference type="ARBA" id="ARBA00007447"/>
    </source>
</evidence>
<evidence type="ECO:0000256" key="4">
    <source>
        <dbReference type="ARBA" id="ARBA00022801"/>
    </source>
</evidence>
<dbReference type="PANTHER" id="PTHR47967:SF20">
    <property type="entry name" value="OS01G0696800 PROTEIN"/>
    <property type="match status" value="1"/>
</dbReference>
<dbReference type="OMA" id="CNGCAPP"/>
<dbReference type="CDD" id="cd05476">
    <property type="entry name" value="pepsin_A_like_plant"/>
    <property type="match status" value="1"/>
</dbReference>
<dbReference type="HOGENOM" id="CLU_005738_1_1_1"/>
<dbReference type="PANTHER" id="PTHR47967">
    <property type="entry name" value="OS07G0603500 PROTEIN-RELATED"/>
    <property type="match status" value="1"/>
</dbReference>
<dbReference type="AlphaFoldDB" id="A2ZJX3"/>
<protein>
    <recommendedName>
        <fullName evidence="8">Peptidase A1 domain-containing protein</fullName>
    </recommendedName>
</protein>
<dbReference type="Proteomes" id="UP000007015">
    <property type="component" value="Chromosome 12"/>
</dbReference>
<accession>A2ZJX3</accession>
<feature type="compositionally biased region" description="Pro residues" evidence="6">
    <location>
        <begin position="439"/>
        <end position="448"/>
    </location>
</feature>
<feature type="compositionally biased region" description="Polar residues" evidence="6">
    <location>
        <begin position="410"/>
        <end position="419"/>
    </location>
</feature>
<proteinExistence type="inferred from homology"/>
<dbReference type="InterPro" id="IPR033121">
    <property type="entry name" value="PEPTIDASE_A1"/>
</dbReference>
<keyword evidence="2" id="KW-0645">Protease</keyword>
<keyword evidence="10" id="KW-1185">Reference proteome</keyword>
<reference evidence="9 10" key="1">
    <citation type="journal article" date="2005" name="PLoS Biol.">
        <title>The genomes of Oryza sativa: a history of duplications.</title>
        <authorList>
            <person name="Yu J."/>
            <person name="Wang J."/>
            <person name="Lin W."/>
            <person name="Li S."/>
            <person name="Li H."/>
            <person name="Zhou J."/>
            <person name="Ni P."/>
            <person name="Dong W."/>
            <person name="Hu S."/>
            <person name="Zeng C."/>
            <person name="Zhang J."/>
            <person name="Zhang Y."/>
            <person name="Li R."/>
            <person name="Xu Z."/>
            <person name="Li S."/>
            <person name="Li X."/>
            <person name="Zheng H."/>
            <person name="Cong L."/>
            <person name="Lin L."/>
            <person name="Yin J."/>
            <person name="Geng J."/>
            <person name="Li G."/>
            <person name="Shi J."/>
            <person name="Liu J."/>
            <person name="Lv H."/>
            <person name="Li J."/>
            <person name="Wang J."/>
            <person name="Deng Y."/>
            <person name="Ran L."/>
            <person name="Shi X."/>
            <person name="Wang X."/>
            <person name="Wu Q."/>
            <person name="Li C."/>
            <person name="Ren X."/>
            <person name="Wang J."/>
            <person name="Wang X."/>
            <person name="Li D."/>
            <person name="Liu D."/>
            <person name="Zhang X."/>
            <person name="Ji Z."/>
            <person name="Zhao W."/>
            <person name="Sun Y."/>
            <person name="Zhang Z."/>
            <person name="Bao J."/>
            <person name="Han Y."/>
            <person name="Dong L."/>
            <person name="Ji J."/>
            <person name="Chen P."/>
            <person name="Wu S."/>
            <person name="Liu J."/>
            <person name="Xiao Y."/>
            <person name="Bu D."/>
            <person name="Tan J."/>
            <person name="Yang L."/>
            <person name="Ye C."/>
            <person name="Zhang J."/>
            <person name="Xu J."/>
            <person name="Zhou Y."/>
            <person name="Yu Y."/>
            <person name="Zhang B."/>
            <person name="Zhuang S."/>
            <person name="Wei H."/>
            <person name="Liu B."/>
            <person name="Lei M."/>
            <person name="Yu H."/>
            <person name="Li Y."/>
            <person name="Xu H."/>
            <person name="Wei S."/>
            <person name="He X."/>
            <person name="Fang L."/>
            <person name="Zhang Z."/>
            <person name="Zhang Y."/>
            <person name="Huang X."/>
            <person name="Su Z."/>
            <person name="Tong W."/>
            <person name="Li J."/>
            <person name="Tong Z."/>
            <person name="Li S."/>
            <person name="Ye J."/>
            <person name="Wang L."/>
            <person name="Fang L."/>
            <person name="Lei T."/>
            <person name="Chen C."/>
            <person name="Chen H."/>
            <person name="Xu Z."/>
            <person name="Li H."/>
            <person name="Huang H."/>
            <person name="Zhang F."/>
            <person name="Xu H."/>
            <person name="Li N."/>
            <person name="Zhao C."/>
            <person name="Li S."/>
            <person name="Dong L."/>
            <person name="Huang Y."/>
            <person name="Li L."/>
            <person name="Xi Y."/>
            <person name="Qi Q."/>
            <person name="Li W."/>
            <person name="Zhang B."/>
            <person name="Hu W."/>
            <person name="Zhang Y."/>
            <person name="Tian X."/>
            <person name="Jiao Y."/>
            <person name="Liang X."/>
            <person name="Jin J."/>
            <person name="Gao L."/>
            <person name="Zheng W."/>
            <person name="Hao B."/>
            <person name="Liu S."/>
            <person name="Wang W."/>
            <person name="Yuan L."/>
            <person name="Cao M."/>
            <person name="McDermott J."/>
            <person name="Samudrala R."/>
            <person name="Wang J."/>
            <person name="Wong G.K."/>
            <person name="Yang H."/>
        </authorList>
    </citation>
    <scope>NUCLEOTIDE SEQUENCE [LARGE SCALE GENOMIC DNA]</scope>
    <source>
        <strain evidence="10">cv. 93-11</strain>
    </source>
</reference>
<gene>
    <name evidence="9" type="ORF">OsI_38120</name>
</gene>
<dbReference type="GO" id="GO:0004190">
    <property type="term" value="F:aspartic-type endopeptidase activity"/>
    <property type="evidence" value="ECO:0007669"/>
    <property type="project" value="UniProtKB-KW"/>
</dbReference>
<evidence type="ECO:0000313" key="10">
    <source>
        <dbReference type="Proteomes" id="UP000007015"/>
    </source>
</evidence>
<evidence type="ECO:0000256" key="5">
    <source>
        <dbReference type="ARBA" id="ARBA00023180"/>
    </source>
</evidence>
<dbReference type="Pfam" id="PF14541">
    <property type="entry name" value="TAXi_C"/>
    <property type="match status" value="1"/>
</dbReference>
<dbReference type="Gene3D" id="2.40.70.10">
    <property type="entry name" value="Acid Proteases"/>
    <property type="match status" value="2"/>
</dbReference>
<keyword evidence="5" id="KW-0325">Glycoprotein</keyword>
<feature type="signal peptide" evidence="7">
    <location>
        <begin position="1"/>
        <end position="31"/>
    </location>
</feature>